<feature type="compositionally biased region" description="Gly residues" evidence="1">
    <location>
        <begin position="222"/>
        <end position="234"/>
    </location>
</feature>
<protein>
    <recommendedName>
        <fullName evidence="4">Cohesin domain-containing protein</fullName>
    </recommendedName>
</protein>
<name>A0A1F8GRN6_9BACT</name>
<dbReference type="EMBL" id="MGKO01000004">
    <property type="protein sequence ID" value="OGN28023.1"/>
    <property type="molecule type" value="Genomic_DNA"/>
</dbReference>
<evidence type="ECO:0000313" key="2">
    <source>
        <dbReference type="EMBL" id="OGN28023.1"/>
    </source>
</evidence>
<dbReference type="GO" id="GO:0030246">
    <property type="term" value="F:carbohydrate binding"/>
    <property type="evidence" value="ECO:0007669"/>
    <property type="project" value="InterPro"/>
</dbReference>
<comment type="caution">
    <text evidence="2">The sequence shown here is derived from an EMBL/GenBank/DDBJ whole genome shotgun (WGS) entry which is preliminary data.</text>
</comment>
<dbReference type="InterPro" id="IPR008965">
    <property type="entry name" value="CBM2/CBM3_carb-bd_dom_sf"/>
</dbReference>
<feature type="compositionally biased region" description="Low complexity" evidence="1">
    <location>
        <begin position="181"/>
        <end position="221"/>
    </location>
</feature>
<reference evidence="2 3" key="1">
    <citation type="journal article" date="2016" name="Nat. Commun.">
        <title>Thousands of microbial genomes shed light on interconnected biogeochemical processes in an aquifer system.</title>
        <authorList>
            <person name="Anantharaman K."/>
            <person name="Brown C.T."/>
            <person name="Hug L.A."/>
            <person name="Sharon I."/>
            <person name="Castelle C.J."/>
            <person name="Probst A.J."/>
            <person name="Thomas B.C."/>
            <person name="Singh A."/>
            <person name="Wilkins M.J."/>
            <person name="Karaoz U."/>
            <person name="Brodie E.L."/>
            <person name="Williams K.H."/>
            <person name="Hubbard S.S."/>
            <person name="Banfield J.F."/>
        </authorList>
    </citation>
    <scope>NUCLEOTIDE SEQUENCE [LARGE SCALE GENOMIC DNA]</scope>
</reference>
<gene>
    <name evidence="2" type="ORF">A2941_03300</name>
</gene>
<organism evidence="2 3">
    <name type="scientific">Candidatus Yanofskybacteria bacterium RIFCSPLOWO2_01_FULL_49_17</name>
    <dbReference type="NCBI Taxonomy" id="1802700"/>
    <lineage>
        <taxon>Bacteria</taxon>
        <taxon>Candidatus Yanofskyibacteriota</taxon>
    </lineage>
</organism>
<evidence type="ECO:0000256" key="1">
    <source>
        <dbReference type="SAM" id="MobiDB-lite"/>
    </source>
</evidence>
<evidence type="ECO:0000313" key="3">
    <source>
        <dbReference type="Proteomes" id="UP000178444"/>
    </source>
</evidence>
<evidence type="ECO:0008006" key="4">
    <source>
        <dbReference type="Google" id="ProtNLM"/>
    </source>
</evidence>
<dbReference type="AlphaFoldDB" id="A0A1F8GRN6"/>
<dbReference type="CDD" id="cd08547">
    <property type="entry name" value="Type_II_cohesin"/>
    <property type="match status" value="1"/>
</dbReference>
<feature type="region of interest" description="Disordered" evidence="1">
    <location>
        <begin position="181"/>
        <end position="267"/>
    </location>
</feature>
<feature type="compositionally biased region" description="Pro residues" evidence="1">
    <location>
        <begin position="241"/>
        <end position="257"/>
    </location>
</feature>
<dbReference type="Gene3D" id="2.60.40.680">
    <property type="match status" value="1"/>
</dbReference>
<dbReference type="SUPFAM" id="SSF49384">
    <property type="entry name" value="Carbohydrate-binding domain"/>
    <property type="match status" value="1"/>
</dbReference>
<proteinExistence type="predicted"/>
<accession>A0A1F8GRN6</accession>
<dbReference type="Proteomes" id="UP000178444">
    <property type="component" value="Unassembled WGS sequence"/>
</dbReference>
<sequence length="437" mass="46232">MKKKIGIIIVLFMVSVAAGSYFNLINPTKWVSISYNKGRATAGDTVLSFQPSTSSPLINEEFSVSINIDAGVKNLTGVELHIHFPAVTLQPISLIKGSYMPIELVGPSISGDDASMTLIASPDAPKTGSGTLAVLTMKAISTTGSPAQISFSPSTLVLDRDSDVNVLNSAQPITITVRTVTPTPTATPTATTSVTPTTTPTATAIPTATPTPIATPTATVISGGGGGGGGGGGYVSTPIPTKTPTPSPSTSPTPTVTPIPSGTPESKTVSTGLVRFSDDPKVFEVLVGNKLNWIPTLSVFNQLGFSWSQVKILSPSARSSYIRAKLMRAQNDSKTYYITEGGLKRWMNNSEVFLSYGNKWSDVVVVSPLEINAIADNNLIRGPNDTKIYKLEIQNNSVIKRWIKTVDAFSRNGFKWNQIAPVNTTELNAYPLGANIE</sequence>